<dbReference type="SUPFAM" id="SSF102645">
    <property type="entry name" value="CoaB-like"/>
    <property type="match status" value="1"/>
</dbReference>
<feature type="binding site" evidence="3">
    <location>
        <position position="338"/>
    </location>
    <ligand>
        <name>CTP</name>
        <dbReference type="ChEBI" id="CHEBI:37563"/>
    </ligand>
</feature>
<name>A0A2J6X4Q4_9BACT</name>
<feature type="binding site" evidence="3">
    <location>
        <position position="281"/>
    </location>
    <ligand>
        <name>CTP</name>
        <dbReference type="ChEBI" id="CHEBI:37563"/>
    </ligand>
</feature>
<dbReference type="InterPro" id="IPR003382">
    <property type="entry name" value="Flavoprotein"/>
</dbReference>
<dbReference type="EMBL" id="PNIX01000317">
    <property type="protein sequence ID" value="PMP81420.1"/>
    <property type="molecule type" value="Genomic_DNA"/>
</dbReference>
<protein>
    <recommendedName>
        <fullName evidence="3">Coenzyme A biosynthesis bifunctional protein CoaBC</fullName>
    </recommendedName>
    <alternativeName>
        <fullName evidence="3">DNA/pantothenate metabolism flavoprotein</fullName>
    </alternativeName>
    <alternativeName>
        <fullName evidence="3">Phosphopantothenoylcysteine synthetase/decarboxylase</fullName>
        <shortName evidence="3">PPCS-PPCDC</shortName>
    </alternativeName>
    <domain>
        <recommendedName>
            <fullName evidence="3">Phosphopantothenoylcysteine decarboxylase</fullName>
            <shortName evidence="3">PPC decarboxylase</shortName>
            <shortName evidence="3">PPC-DC</shortName>
            <ecNumber evidence="3">4.1.1.36</ecNumber>
        </recommendedName>
        <alternativeName>
            <fullName evidence="3">CoaC</fullName>
        </alternativeName>
    </domain>
    <domain>
        <recommendedName>
            <fullName evidence="3">Phosphopantothenate--cysteine ligase</fullName>
            <ecNumber evidence="3">6.3.2.5</ecNumber>
        </recommendedName>
        <alternativeName>
            <fullName evidence="3">CoaB</fullName>
        </alternativeName>
        <alternativeName>
            <fullName evidence="3">Phosphopantothenoylcysteine synthetase</fullName>
            <shortName evidence="3">PPC synthetase</shortName>
            <shortName evidence="3">PPC-S</shortName>
        </alternativeName>
    </domain>
</protein>
<feature type="domain" description="Flavoprotein" evidence="5">
    <location>
        <begin position="9"/>
        <end position="180"/>
    </location>
</feature>
<keyword evidence="1 3" id="KW-0210">Decarboxylase</keyword>
<dbReference type="Pfam" id="PF02441">
    <property type="entry name" value="Flavoprotein"/>
    <property type="match status" value="1"/>
</dbReference>
<dbReference type="InterPro" id="IPR035929">
    <property type="entry name" value="CoaB-like_sf"/>
</dbReference>
<comment type="caution">
    <text evidence="7">The sequence shown here is derived from an EMBL/GenBank/DDBJ whole genome shotgun (WGS) entry which is preliminary data.</text>
</comment>
<comment type="similarity">
    <text evidence="3 4">In the N-terminal section; belongs to the HFCD (homo-oligomeric flavin containing Cys decarboxylase) superfamily.</text>
</comment>
<dbReference type="SUPFAM" id="SSF52507">
    <property type="entry name" value="Homo-oligomeric flavin-containing Cys decarboxylases, HFCD"/>
    <property type="match status" value="1"/>
</dbReference>
<dbReference type="InterPro" id="IPR036551">
    <property type="entry name" value="Flavin_trans-like"/>
</dbReference>
<dbReference type="EC" id="4.1.1.36" evidence="3"/>
<comment type="pathway">
    <text evidence="3 4">Cofactor biosynthesis; coenzyme A biosynthesis; CoA from (R)-pantothenate: step 3/5.</text>
</comment>
<dbReference type="PANTHER" id="PTHR14359:SF6">
    <property type="entry name" value="PHOSPHOPANTOTHENOYLCYSTEINE DECARBOXYLASE"/>
    <property type="match status" value="1"/>
</dbReference>
<evidence type="ECO:0000259" key="5">
    <source>
        <dbReference type="Pfam" id="PF02441"/>
    </source>
</evidence>
<comment type="cofactor">
    <cofactor evidence="3">
        <name>FMN</name>
        <dbReference type="ChEBI" id="CHEBI:58210"/>
    </cofactor>
    <text evidence="3">Binds 1 FMN per subunit.</text>
</comment>
<keyword evidence="3" id="KW-0460">Magnesium</keyword>
<keyword evidence="2 3" id="KW-0456">Lyase</keyword>
<evidence type="ECO:0000256" key="3">
    <source>
        <dbReference type="HAMAP-Rule" id="MF_02225"/>
    </source>
</evidence>
<evidence type="ECO:0000313" key="8">
    <source>
        <dbReference type="Proteomes" id="UP000236910"/>
    </source>
</evidence>
<feature type="binding site" evidence="3">
    <location>
        <position position="291"/>
    </location>
    <ligand>
        <name>CTP</name>
        <dbReference type="ChEBI" id="CHEBI:37563"/>
    </ligand>
</feature>
<evidence type="ECO:0000256" key="2">
    <source>
        <dbReference type="ARBA" id="ARBA00023239"/>
    </source>
</evidence>
<keyword evidence="3 4" id="KW-0285">Flavoprotein</keyword>
<keyword evidence="3 4" id="KW-0436">Ligase</keyword>
<evidence type="ECO:0000259" key="6">
    <source>
        <dbReference type="Pfam" id="PF04127"/>
    </source>
</evidence>
<accession>A0A2J6X4Q4</accession>
<gene>
    <name evidence="3 7" type="primary">coaBC</name>
    <name evidence="7" type="ORF">C0175_05505</name>
</gene>
<dbReference type="Proteomes" id="UP000236910">
    <property type="component" value="Unassembled WGS sequence"/>
</dbReference>
<dbReference type="Gene3D" id="3.40.50.1950">
    <property type="entry name" value="Flavin prenyltransferase-like"/>
    <property type="match status" value="1"/>
</dbReference>
<comment type="caution">
    <text evidence="3">Lacks conserved residue(s) required for the propagation of feature annotation.</text>
</comment>
<dbReference type="Gene3D" id="3.40.50.10300">
    <property type="entry name" value="CoaB-like"/>
    <property type="match status" value="1"/>
</dbReference>
<dbReference type="EC" id="6.3.2.5" evidence="3"/>
<evidence type="ECO:0000313" key="7">
    <source>
        <dbReference type="EMBL" id="PMP81420.1"/>
    </source>
</evidence>
<feature type="domain" description="DNA/pantothenate metabolism flavoprotein C-terminal" evidence="6">
    <location>
        <begin position="188"/>
        <end position="391"/>
    </location>
</feature>
<evidence type="ECO:0000256" key="4">
    <source>
        <dbReference type="RuleBase" id="RU364078"/>
    </source>
</evidence>
<comment type="catalytic activity">
    <reaction evidence="3 4">
        <text>N-[(R)-4-phosphopantothenoyl]-L-cysteine + H(+) = (R)-4'-phosphopantetheine + CO2</text>
        <dbReference type="Rhea" id="RHEA:16793"/>
        <dbReference type="ChEBI" id="CHEBI:15378"/>
        <dbReference type="ChEBI" id="CHEBI:16526"/>
        <dbReference type="ChEBI" id="CHEBI:59458"/>
        <dbReference type="ChEBI" id="CHEBI:61723"/>
        <dbReference type="EC" id="4.1.1.36"/>
    </reaction>
</comment>
<dbReference type="GO" id="GO:0046872">
    <property type="term" value="F:metal ion binding"/>
    <property type="evidence" value="ECO:0007669"/>
    <property type="project" value="UniProtKB-KW"/>
</dbReference>
<dbReference type="InterPro" id="IPR005252">
    <property type="entry name" value="CoaBC"/>
</dbReference>
<comment type="similarity">
    <text evidence="3 4">In the C-terminal section; belongs to the PPC synthetase family.</text>
</comment>
<dbReference type="GO" id="GO:0004632">
    <property type="term" value="F:phosphopantothenate--cysteine ligase activity"/>
    <property type="evidence" value="ECO:0007669"/>
    <property type="project" value="UniProtKB-UniRule"/>
</dbReference>
<feature type="binding site" evidence="3">
    <location>
        <position position="324"/>
    </location>
    <ligand>
        <name>CTP</name>
        <dbReference type="ChEBI" id="CHEBI:37563"/>
    </ligand>
</feature>
<comment type="function">
    <text evidence="3">Catalyzes two sequential steps in the biosynthesis of coenzyme A. In the first step cysteine is conjugated to 4'-phosphopantothenate to form 4-phosphopantothenoylcysteine. In the second step the latter compound is decarboxylated to form 4'-phosphopantotheine.</text>
</comment>
<evidence type="ECO:0000256" key="1">
    <source>
        <dbReference type="ARBA" id="ARBA00022793"/>
    </source>
</evidence>
<feature type="binding site" evidence="3">
    <location>
        <position position="342"/>
    </location>
    <ligand>
        <name>CTP</name>
        <dbReference type="ChEBI" id="CHEBI:37563"/>
    </ligand>
</feature>
<dbReference type="GO" id="GO:0010181">
    <property type="term" value="F:FMN binding"/>
    <property type="evidence" value="ECO:0007669"/>
    <property type="project" value="UniProtKB-UniRule"/>
</dbReference>
<dbReference type="GO" id="GO:0015941">
    <property type="term" value="P:pantothenate catabolic process"/>
    <property type="evidence" value="ECO:0007669"/>
    <property type="project" value="InterPro"/>
</dbReference>
<comment type="pathway">
    <text evidence="3 4">Cofactor biosynthesis; coenzyme A biosynthesis; CoA from (R)-pantothenate: step 2/5.</text>
</comment>
<dbReference type="HAMAP" id="MF_02225">
    <property type="entry name" value="CoaBC"/>
    <property type="match status" value="1"/>
</dbReference>
<dbReference type="GO" id="GO:0004633">
    <property type="term" value="F:phosphopantothenoylcysteine decarboxylase activity"/>
    <property type="evidence" value="ECO:0007669"/>
    <property type="project" value="UniProtKB-UniRule"/>
</dbReference>
<reference evidence="7 8" key="1">
    <citation type="submission" date="2018-01" db="EMBL/GenBank/DDBJ databases">
        <title>Metagenomic assembled genomes from two thermal pools in the Uzon Caldera, Kamchatka, Russia.</title>
        <authorList>
            <person name="Wilkins L."/>
            <person name="Ettinger C."/>
        </authorList>
    </citation>
    <scope>NUCLEOTIDE SEQUENCE [LARGE SCALE GENOMIC DNA]</scope>
    <source>
        <strain evidence="7">ARK-10</strain>
    </source>
</reference>
<comment type="function">
    <text evidence="4">Catalyzes two steps in the biosynthesis of coenzyme A. In the first step cysteine is conjugated to 4'-phosphopantothenate to form 4-phosphopantothenoylcysteine, in the latter compound is decarboxylated to form 4'-phosphopantotheine.</text>
</comment>
<comment type="cofactor">
    <cofactor evidence="3">
        <name>Mg(2+)</name>
        <dbReference type="ChEBI" id="CHEBI:18420"/>
    </cofactor>
</comment>
<dbReference type="InterPro" id="IPR007085">
    <property type="entry name" value="DNA/pantothenate-metab_flavo_C"/>
</dbReference>
<feature type="region of interest" description="Phosphopantothenoylcysteine decarboxylase" evidence="3">
    <location>
        <begin position="1"/>
        <end position="192"/>
    </location>
</feature>
<keyword evidence="3 4" id="KW-0288">FMN</keyword>
<organism evidence="7 8">
    <name type="scientific">Caldisericum exile</name>
    <dbReference type="NCBI Taxonomy" id="693075"/>
    <lineage>
        <taxon>Bacteria</taxon>
        <taxon>Pseudomonadati</taxon>
        <taxon>Caldisericota/Cryosericota group</taxon>
        <taxon>Caldisericota</taxon>
        <taxon>Caldisericia</taxon>
        <taxon>Caldisericales</taxon>
        <taxon>Caldisericaceae</taxon>
        <taxon>Caldisericum</taxon>
    </lineage>
</organism>
<dbReference type="GO" id="GO:0071513">
    <property type="term" value="C:phosphopantothenoylcysteine decarboxylase complex"/>
    <property type="evidence" value="ECO:0007669"/>
    <property type="project" value="TreeGrafter"/>
</dbReference>
<feature type="region of interest" description="Phosphopantothenate--cysteine ligase" evidence="3">
    <location>
        <begin position="193"/>
        <end position="392"/>
    </location>
</feature>
<dbReference type="UniPathway" id="UPA00241">
    <property type="reaction ID" value="UER00353"/>
</dbReference>
<keyword evidence="3" id="KW-0511">Multifunctional enzyme</keyword>
<dbReference type="NCBIfam" id="TIGR00521">
    <property type="entry name" value="coaBC_dfp"/>
    <property type="match status" value="1"/>
</dbReference>
<comment type="catalytic activity">
    <reaction evidence="3 4">
        <text>(R)-4'-phosphopantothenate + L-cysteine + CTP = N-[(R)-4-phosphopantothenoyl]-L-cysteine + CMP + diphosphate + H(+)</text>
        <dbReference type="Rhea" id="RHEA:19397"/>
        <dbReference type="ChEBI" id="CHEBI:10986"/>
        <dbReference type="ChEBI" id="CHEBI:15378"/>
        <dbReference type="ChEBI" id="CHEBI:33019"/>
        <dbReference type="ChEBI" id="CHEBI:35235"/>
        <dbReference type="ChEBI" id="CHEBI:37563"/>
        <dbReference type="ChEBI" id="CHEBI:59458"/>
        <dbReference type="ChEBI" id="CHEBI:60377"/>
        <dbReference type="EC" id="6.3.2.5"/>
    </reaction>
</comment>
<dbReference type="AlphaFoldDB" id="A0A2J6X4Q4"/>
<dbReference type="Pfam" id="PF04127">
    <property type="entry name" value="DFP"/>
    <property type="match status" value="1"/>
</dbReference>
<keyword evidence="3" id="KW-0479">Metal-binding</keyword>
<sequence>MRRRKIENKVLLAVTGGVAAYKSLEVLRLLVKKGIKVKVVITRGGEKFVTPFSFLSLGAEEVYTDNDQFSVINGSSIHLVLSRWADLIVVVPATADFISKVASGISDSLLLTTLLASRKPTLIAPSMNENMLLHPATQKNIEILKTFGYKILEPDEGFLADLEKGKGRLKEPDEIFEEILVELSPKKLQGLKVLVTSGSTREYIDPVRFITNGSSGKMGIAFAKVARRLGADVTLIVAHTSQKLPFGMKIVRVDTTEDLYNAVGNEVRNCDLFVMAAAPSDYKPKESKPNKLPKFNNLTLELIATVDVLKEASKYKDNKIFVGFALQTDNLIENAKKKLEEKNLDYIVANLPENIGSDTGKIILIDRAGSISEFEGDKESIAEFVFSKIFKF</sequence>
<proteinExistence type="inferred from homology"/>
<dbReference type="GO" id="GO:0015937">
    <property type="term" value="P:coenzyme A biosynthetic process"/>
    <property type="evidence" value="ECO:0007669"/>
    <property type="project" value="UniProtKB-UniRule"/>
</dbReference>
<dbReference type="PANTHER" id="PTHR14359">
    <property type="entry name" value="HOMO-OLIGOMERIC FLAVIN CONTAINING CYS DECARBOXYLASE FAMILY"/>
    <property type="match status" value="1"/>
</dbReference>